<organism evidence="2">
    <name type="scientific">Eremomyces bilateralis CBS 781.70</name>
    <dbReference type="NCBI Taxonomy" id="1392243"/>
    <lineage>
        <taxon>Eukaryota</taxon>
        <taxon>Fungi</taxon>
        <taxon>Dikarya</taxon>
        <taxon>Ascomycota</taxon>
        <taxon>Pezizomycotina</taxon>
        <taxon>Dothideomycetes</taxon>
        <taxon>Dothideomycetes incertae sedis</taxon>
        <taxon>Eremomycetales</taxon>
        <taxon>Eremomycetaceae</taxon>
        <taxon>Eremomyces</taxon>
    </lineage>
</organism>
<dbReference type="OrthoDB" id="2819018at2759"/>
<dbReference type="AlphaFoldDB" id="A0A6G1G1J6"/>
<gene>
    <name evidence="2 4" type="ORF">P152DRAFT_459151</name>
</gene>
<proteinExistence type="predicted"/>
<dbReference type="InterPro" id="IPR046580">
    <property type="entry name" value="DUF6640"/>
</dbReference>
<sequence>MAPYLTPGNILLALVALFTSTGCYLADWNETHIHNPSWPPHAKFHNGQTMSMGLLLGLLTAYYQFRSAHLPFAVPSAKGKATAEEQLAKQQRKMDVDTAAVVASLYWVTQASAAFYPGSSLVDPPNNPWKMSEAPQPMLDTVLLSMTVVGWWLERGRIVA</sequence>
<dbReference type="Pfam" id="PF20345">
    <property type="entry name" value="DUF6640"/>
    <property type="match status" value="1"/>
</dbReference>
<feature type="chain" id="PRO_5044631762" evidence="1">
    <location>
        <begin position="26"/>
        <end position="160"/>
    </location>
</feature>
<dbReference type="RefSeq" id="XP_033533310.1">
    <property type="nucleotide sequence ID" value="XM_033679617.1"/>
</dbReference>
<reference evidence="4" key="2">
    <citation type="submission" date="2020-04" db="EMBL/GenBank/DDBJ databases">
        <authorList>
            <consortium name="NCBI Genome Project"/>
        </authorList>
    </citation>
    <scope>NUCLEOTIDE SEQUENCE</scope>
    <source>
        <strain evidence="4">CBS 781.70</strain>
    </source>
</reference>
<name>A0A6G1G1J6_9PEZI</name>
<dbReference type="EMBL" id="ML975160">
    <property type="protein sequence ID" value="KAF1811679.1"/>
    <property type="molecule type" value="Genomic_DNA"/>
</dbReference>
<reference evidence="4" key="3">
    <citation type="submission" date="2025-04" db="UniProtKB">
        <authorList>
            <consortium name="RefSeq"/>
        </authorList>
    </citation>
    <scope>IDENTIFICATION</scope>
    <source>
        <strain evidence="4">CBS 781.70</strain>
    </source>
</reference>
<feature type="signal peptide" evidence="1">
    <location>
        <begin position="1"/>
        <end position="25"/>
    </location>
</feature>
<evidence type="ECO:0000313" key="3">
    <source>
        <dbReference type="Proteomes" id="UP000504638"/>
    </source>
</evidence>
<protein>
    <submittedName>
        <fullName evidence="2 4">Uncharacterized protein</fullName>
    </submittedName>
</protein>
<evidence type="ECO:0000313" key="4">
    <source>
        <dbReference type="RefSeq" id="XP_033533310.1"/>
    </source>
</evidence>
<keyword evidence="3" id="KW-1185">Reference proteome</keyword>
<reference evidence="2 4" key="1">
    <citation type="submission" date="2020-01" db="EMBL/GenBank/DDBJ databases">
        <authorList>
            <consortium name="DOE Joint Genome Institute"/>
            <person name="Haridas S."/>
            <person name="Albert R."/>
            <person name="Binder M."/>
            <person name="Bloem J."/>
            <person name="Labutti K."/>
            <person name="Salamov A."/>
            <person name="Andreopoulos B."/>
            <person name="Baker S.E."/>
            <person name="Barry K."/>
            <person name="Bills G."/>
            <person name="Bluhm B.H."/>
            <person name="Cannon C."/>
            <person name="Castanera R."/>
            <person name="Culley D.E."/>
            <person name="Daum C."/>
            <person name="Ezra D."/>
            <person name="Gonzalez J.B."/>
            <person name="Henrissat B."/>
            <person name="Kuo A."/>
            <person name="Liang C."/>
            <person name="Lipzen A."/>
            <person name="Lutzoni F."/>
            <person name="Magnuson J."/>
            <person name="Mondo S."/>
            <person name="Nolan M."/>
            <person name="Ohm R."/>
            <person name="Pangilinan J."/>
            <person name="Park H.-J."/>
            <person name="Ramirez L."/>
            <person name="Alfaro M."/>
            <person name="Sun H."/>
            <person name="Tritt A."/>
            <person name="Yoshinaga Y."/>
            <person name="Zwiers L.-H."/>
            <person name="Turgeon B.G."/>
            <person name="Goodwin S.B."/>
            <person name="Spatafora J.W."/>
            <person name="Crous P.W."/>
            <person name="Grigoriev I.V."/>
        </authorList>
    </citation>
    <scope>NUCLEOTIDE SEQUENCE</scope>
    <source>
        <strain evidence="2 4">CBS 781.70</strain>
    </source>
</reference>
<accession>A0A6G1G1J6</accession>
<dbReference type="Proteomes" id="UP000504638">
    <property type="component" value="Unplaced"/>
</dbReference>
<evidence type="ECO:0000256" key="1">
    <source>
        <dbReference type="SAM" id="SignalP"/>
    </source>
</evidence>
<keyword evidence="1" id="KW-0732">Signal</keyword>
<dbReference type="GeneID" id="54420187"/>
<evidence type="ECO:0000313" key="2">
    <source>
        <dbReference type="EMBL" id="KAF1811679.1"/>
    </source>
</evidence>